<accession>A0A4Q2UBN5</accession>
<comment type="caution">
    <text evidence="1">The sequence shown here is derived from an EMBL/GenBank/DDBJ whole genome shotgun (WGS) entry which is preliminary data.</text>
</comment>
<dbReference type="Proteomes" id="UP000290407">
    <property type="component" value="Unassembled WGS sequence"/>
</dbReference>
<keyword evidence="2" id="KW-1185">Reference proteome</keyword>
<dbReference type="RefSeq" id="WP_129606917.1">
    <property type="nucleotide sequence ID" value="NZ_SBLB01000016.1"/>
</dbReference>
<gene>
    <name evidence="1" type="ORF">EQG79_30250</name>
</gene>
<sequence>MVTTFTSQSLQDYPLSPYQHRVVGELRVLKQYLREVHHTDLLELAQTDSIELVKDCFHQFVVFLSGTAPLAVWYDDFKTYANELLAWLARPAWHTDWAVMSPEFLDYARAINAD</sequence>
<dbReference type="AlphaFoldDB" id="A0A4Q2UBN5"/>
<protein>
    <submittedName>
        <fullName evidence="1">Uncharacterized protein</fullName>
    </submittedName>
</protein>
<evidence type="ECO:0000313" key="2">
    <source>
        <dbReference type="Proteomes" id="UP000290407"/>
    </source>
</evidence>
<organism evidence="1 2">
    <name type="scientific">Spirosoma sordidisoli</name>
    <dbReference type="NCBI Taxonomy" id="2502893"/>
    <lineage>
        <taxon>Bacteria</taxon>
        <taxon>Pseudomonadati</taxon>
        <taxon>Bacteroidota</taxon>
        <taxon>Cytophagia</taxon>
        <taxon>Cytophagales</taxon>
        <taxon>Cytophagaceae</taxon>
        <taxon>Spirosoma</taxon>
    </lineage>
</organism>
<name>A0A4Q2UBN5_9BACT</name>
<evidence type="ECO:0000313" key="1">
    <source>
        <dbReference type="EMBL" id="RYC66357.1"/>
    </source>
</evidence>
<dbReference type="EMBL" id="SBLB01000016">
    <property type="protein sequence ID" value="RYC66357.1"/>
    <property type="molecule type" value="Genomic_DNA"/>
</dbReference>
<reference evidence="1 2" key="1">
    <citation type="submission" date="2019-01" db="EMBL/GenBank/DDBJ databases">
        <title>Spirosoma flava sp. nov., a propanil-degrading bacterium isolated from herbicide-contaminated soil.</title>
        <authorList>
            <person name="Zhang L."/>
            <person name="Jiang J.-D."/>
        </authorList>
    </citation>
    <scope>NUCLEOTIDE SEQUENCE [LARGE SCALE GENOMIC DNA]</scope>
    <source>
        <strain evidence="1 2">TY50</strain>
    </source>
</reference>
<proteinExistence type="predicted"/>